<evidence type="ECO:0000256" key="1">
    <source>
        <dbReference type="SAM" id="SignalP"/>
    </source>
</evidence>
<keyword evidence="1" id="KW-0732">Signal</keyword>
<dbReference type="EMBL" id="LSBH01000003">
    <property type="protein sequence ID" value="OAQ82000.1"/>
    <property type="molecule type" value="Genomic_DNA"/>
</dbReference>
<sequence>MKATTIVPLALAGLVIAEKYPGMPECVHMPHGPDGISHHLVDGAVDRDSNNDGHVNLRVDREQQHWSCPVHRENQLRQAHRLALELDGTGHFEADHKYLWIQQLDRDVDHLDWQRDGYFMRATPVAPTSLPGPGFKTVTSTAPNPTAPPAPPVVTAAANAGPGAGAIAAMLAAAMAL</sequence>
<comment type="caution">
    <text evidence="2">The sequence shown here is derived from an EMBL/GenBank/DDBJ whole genome shotgun (WGS) entry which is preliminary data.</text>
</comment>
<evidence type="ECO:0000313" key="2">
    <source>
        <dbReference type="EMBL" id="OAQ82000.1"/>
    </source>
</evidence>
<name>A0A179GXH8_PURLI</name>
<dbReference type="Proteomes" id="UP000078240">
    <property type="component" value="Unassembled WGS sequence"/>
</dbReference>
<organism evidence="2 3">
    <name type="scientific">Purpureocillium lilacinum</name>
    <name type="common">Paecilomyces lilacinus</name>
    <dbReference type="NCBI Taxonomy" id="33203"/>
    <lineage>
        <taxon>Eukaryota</taxon>
        <taxon>Fungi</taxon>
        <taxon>Dikarya</taxon>
        <taxon>Ascomycota</taxon>
        <taxon>Pezizomycotina</taxon>
        <taxon>Sordariomycetes</taxon>
        <taxon>Hypocreomycetidae</taxon>
        <taxon>Hypocreales</taxon>
        <taxon>Ophiocordycipitaceae</taxon>
        <taxon>Purpureocillium</taxon>
    </lineage>
</organism>
<gene>
    <name evidence="2" type="ORF">VFPBJ_04584</name>
</gene>
<proteinExistence type="predicted"/>
<accession>A0A179GXH8</accession>
<protein>
    <submittedName>
        <fullName evidence="2">Uncharacterized protein</fullName>
    </submittedName>
</protein>
<dbReference type="AlphaFoldDB" id="A0A179GXH8"/>
<feature type="chain" id="PRO_5008103036" evidence="1">
    <location>
        <begin position="18"/>
        <end position="177"/>
    </location>
</feature>
<feature type="signal peptide" evidence="1">
    <location>
        <begin position="1"/>
        <end position="17"/>
    </location>
</feature>
<evidence type="ECO:0000313" key="3">
    <source>
        <dbReference type="Proteomes" id="UP000078240"/>
    </source>
</evidence>
<reference evidence="2 3" key="1">
    <citation type="submission" date="2016-01" db="EMBL/GenBank/DDBJ databases">
        <title>Biosynthesis of antibiotic leucinostatins and their inhibition on Phytophthora in bio-control Purpureocillium lilacinum.</title>
        <authorList>
            <person name="Wang G."/>
            <person name="Liu Z."/>
            <person name="Lin R."/>
            <person name="Li E."/>
            <person name="Mao Z."/>
            <person name="Ling J."/>
            <person name="Yin W."/>
            <person name="Xie B."/>
        </authorList>
    </citation>
    <scope>NUCLEOTIDE SEQUENCE [LARGE SCALE GENOMIC DNA]</scope>
    <source>
        <strain evidence="2">PLBJ-1</strain>
    </source>
</reference>